<reference evidence="1 2" key="1">
    <citation type="submission" date="2017-09" db="EMBL/GenBank/DDBJ databases">
        <authorList>
            <person name="Ehlers B."/>
            <person name="Leendertz F.H."/>
        </authorList>
    </citation>
    <scope>NUCLEOTIDE SEQUENCE [LARGE SCALE GENOMIC DNA]</scope>
    <source>
        <strain evidence="1 2">DSM 46844</strain>
    </source>
</reference>
<proteinExistence type="predicted"/>
<organism evidence="1 2">
    <name type="scientific">Geodermatophilus sabuli</name>
    <dbReference type="NCBI Taxonomy" id="1564158"/>
    <lineage>
        <taxon>Bacteria</taxon>
        <taxon>Bacillati</taxon>
        <taxon>Actinomycetota</taxon>
        <taxon>Actinomycetes</taxon>
        <taxon>Geodermatophilales</taxon>
        <taxon>Geodermatophilaceae</taxon>
        <taxon>Geodermatophilus</taxon>
    </lineage>
</organism>
<name>A0A285E745_9ACTN</name>
<protein>
    <submittedName>
        <fullName evidence="1">Uncharacterized protein</fullName>
    </submittedName>
</protein>
<sequence length="284" mass="31585">MASRRRNSFRTPEWEAWERRLTGLFTITVQWEPLVGDPPIPAPGSPLAGDDRAWSLLPTSTLAWLGLVSAIEHLAACRRLMQETRTMMPSPYMSLIRPALMGGAQTLWVLLPPVRAERVRRQLIVAHEEFQESRHLAREALEPPLREKLPPKAVEAAEGQLARATERQSKTAAELQRRGHKISKVNMTDVIKEAAAHVAADDPWSYQAIRSSWRIASGDAHGKLWPMLHRATRTPSATEPGVTLLQDGSNIEMVGMVAGSAYKLTKAGMDMFQQRCASPHVNPS</sequence>
<dbReference type="AlphaFoldDB" id="A0A285E745"/>
<gene>
    <name evidence="1" type="ORF">SAMN06893097_101614</name>
</gene>
<dbReference type="OrthoDB" id="4045431at2"/>
<evidence type="ECO:0000313" key="1">
    <source>
        <dbReference type="EMBL" id="SNX94817.1"/>
    </source>
</evidence>
<evidence type="ECO:0000313" key="2">
    <source>
        <dbReference type="Proteomes" id="UP000219514"/>
    </source>
</evidence>
<dbReference type="EMBL" id="OBDO01000001">
    <property type="protein sequence ID" value="SNX94817.1"/>
    <property type="molecule type" value="Genomic_DNA"/>
</dbReference>
<dbReference type="RefSeq" id="WP_097204256.1">
    <property type="nucleotide sequence ID" value="NZ_JACHXB010000001.1"/>
</dbReference>
<keyword evidence="2" id="KW-1185">Reference proteome</keyword>
<dbReference type="Proteomes" id="UP000219514">
    <property type="component" value="Unassembled WGS sequence"/>
</dbReference>
<accession>A0A285E745</accession>